<evidence type="ECO:0000259" key="2">
    <source>
        <dbReference type="Pfam" id="PF05003"/>
    </source>
</evidence>
<reference evidence="4" key="1">
    <citation type="journal article" date="2023" name="Nat. Commun.">
        <title>Diploid and tetraploid genomes of Acorus and the evolution of monocots.</title>
        <authorList>
            <person name="Ma L."/>
            <person name="Liu K.W."/>
            <person name="Li Z."/>
            <person name="Hsiao Y.Y."/>
            <person name="Qi Y."/>
            <person name="Fu T."/>
            <person name="Tang G.D."/>
            <person name="Zhang D."/>
            <person name="Sun W.H."/>
            <person name="Liu D.K."/>
            <person name="Li Y."/>
            <person name="Chen G.Z."/>
            <person name="Liu X.D."/>
            <person name="Liao X.Y."/>
            <person name="Jiang Y.T."/>
            <person name="Yu X."/>
            <person name="Hao Y."/>
            <person name="Huang J."/>
            <person name="Zhao X.W."/>
            <person name="Ke S."/>
            <person name="Chen Y.Y."/>
            <person name="Wu W.L."/>
            <person name="Hsu J.L."/>
            <person name="Lin Y.F."/>
            <person name="Huang M.D."/>
            <person name="Li C.Y."/>
            <person name="Huang L."/>
            <person name="Wang Z.W."/>
            <person name="Zhao X."/>
            <person name="Zhong W.Y."/>
            <person name="Peng D.H."/>
            <person name="Ahmad S."/>
            <person name="Lan S."/>
            <person name="Zhang J.S."/>
            <person name="Tsai W.C."/>
            <person name="Van de Peer Y."/>
            <person name="Liu Z.J."/>
        </authorList>
    </citation>
    <scope>NUCLEOTIDE SEQUENCE</scope>
    <source>
        <strain evidence="4">SCP</strain>
    </source>
</reference>
<feature type="region of interest" description="Disordered" evidence="1">
    <location>
        <begin position="1"/>
        <end position="43"/>
    </location>
</feature>
<feature type="domain" description="DUF3475" evidence="3">
    <location>
        <begin position="47"/>
        <end position="102"/>
    </location>
</feature>
<evidence type="ECO:0000313" key="4">
    <source>
        <dbReference type="EMBL" id="KAK1267477.1"/>
    </source>
</evidence>
<evidence type="ECO:0000313" key="5">
    <source>
        <dbReference type="Proteomes" id="UP001179952"/>
    </source>
</evidence>
<feature type="domain" description="DUF668" evidence="2">
    <location>
        <begin position="387"/>
        <end position="476"/>
    </location>
</feature>
<dbReference type="AlphaFoldDB" id="A0AAV9ATI0"/>
<dbReference type="EMBL" id="JAUJYN010000007">
    <property type="protein sequence ID" value="KAK1267477.1"/>
    <property type="molecule type" value="Genomic_DNA"/>
</dbReference>
<dbReference type="PANTHER" id="PTHR31371:SF2">
    <property type="entry name" value="PLANT_PROTEIN (DUF668)"/>
    <property type="match status" value="1"/>
</dbReference>
<proteinExistence type="predicted"/>
<dbReference type="InterPro" id="IPR007700">
    <property type="entry name" value="DUF668"/>
</dbReference>
<dbReference type="Proteomes" id="UP001179952">
    <property type="component" value="Unassembled WGS sequence"/>
</dbReference>
<comment type="caution">
    <text evidence="4">The sequence shown here is derived from an EMBL/GenBank/DDBJ whole genome shotgun (WGS) entry which is preliminary data.</text>
</comment>
<organism evidence="4 5">
    <name type="scientific">Acorus gramineus</name>
    <name type="common">Dwarf sweet flag</name>
    <dbReference type="NCBI Taxonomy" id="55184"/>
    <lineage>
        <taxon>Eukaryota</taxon>
        <taxon>Viridiplantae</taxon>
        <taxon>Streptophyta</taxon>
        <taxon>Embryophyta</taxon>
        <taxon>Tracheophyta</taxon>
        <taxon>Spermatophyta</taxon>
        <taxon>Magnoliopsida</taxon>
        <taxon>Liliopsida</taxon>
        <taxon>Acoraceae</taxon>
        <taxon>Acorus</taxon>
    </lineage>
</organism>
<feature type="compositionally biased region" description="Basic residues" evidence="1">
    <location>
        <begin position="20"/>
        <end position="35"/>
    </location>
</feature>
<accession>A0AAV9ATI0</accession>
<evidence type="ECO:0000256" key="1">
    <source>
        <dbReference type="SAM" id="MobiDB-lite"/>
    </source>
</evidence>
<evidence type="ECO:0000259" key="3">
    <source>
        <dbReference type="Pfam" id="PF11961"/>
    </source>
</evidence>
<keyword evidence="5" id="KW-1185">Reference proteome</keyword>
<dbReference type="Pfam" id="PF11961">
    <property type="entry name" value="DUF3475"/>
    <property type="match status" value="1"/>
</dbReference>
<protein>
    <submittedName>
        <fullName evidence="4">Uncharacterized protein</fullName>
    </submittedName>
</protein>
<gene>
    <name evidence="4" type="ORF">QJS04_geneDACA000357</name>
</gene>
<dbReference type="PANTHER" id="PTHR31371">
    <property type="entry name" value="BNAC09G50660D PROTEIN"/>
    <property type="match status" value="1"/>
</dbReference>
<dbReference type="GO" id="GO:0045927">
    <property type="term" value="P:positive regulation of growth"/>
    <property type="evidence" value="ECO:0007669"/>
    <property type="project" value="InterPro"/>
</dbReference>
<sequence length="551" mass="62629">MVEEPRILSNLRRAFSADHSKKKSSNNKNKKKKNQNHNPNTKDTIGILSFEVASVMSKTVHLHRSLSDAEITRLKSEVLRSDGVRNLVSTEEPRLLSLALSERLDDLNCIASVVSRIGKRCSEPALLGFEHVYADVLAGRIEVRDLGCLVRDMDSMVKKLERYVASTISLYNELEALNELEQAAKKFQPSQLEETRRAFEQKIVWQRHDVGGLRDLSLWNQTYDKAVGLLARAVFTIYARIRLMFGDYLESPMFSGQLGQRGSIISCNSGLIDKGRSGLQRQETGVLRSSSLGFPCGSSPGRLFMECLSLSNSAVMNDHDERFDDESRHCSVSSYQSTMISAKGETLGASGLLNNRVEMGAHHRFNKSPEPQFSPKSRLIMNAPPTTIGGSALALHYANVILIIEKLLRYPHLVGEEARDDLYQMLPTSLRTALRMKLKSYVKNLAIYDAPLAHDWKERLDNILRWLAPMAHNMIRWQTERNFEQHQIVTRANVLLLQTLYFADREKTEATICELLVGLNYICRYEHQQNALLDCRSSVDFDECMEWQLQY</sequence>
<dbReference type="Pfam" id="PF05003">
    <property type="entry name" value="DUF668"/>
    <property type="match status" value="1"/>
</dbReference>
<name>A0AAV9ATI0_ACOGR</name>
<dbReference type="InterPro" id="IPR021864">
    <property type="entry name" value="DUF3475"/>
</dbReference>
<reference evidence="4" key="2">
    <citation type="submission" date="2023-06" db="EMBL/GenBank/DDBJ databases">
        <authorList>
            <person name="Ma L."/>
            <person name="Liu K.-W."/>
            <person name="Li Z."/>
            <person name="Hsiao Y.-Y."/>
            <person name="Qi Y."/>
            <person name="Fu T."/>
            <person name="Tang G."/>
            <person name="Zhang D."/>
            <person name="Sun W.-H."/>
            <person name="Liu D.-K."/>
            <person name="Li Y."/>
            <person name="Chen G.-Z."/>
            <person name="Liu X.-D."/>
            <person name="Liao X.-Y."/>
            <person name="Jiang Y.-T."/>
            <person name="Yu X."/>
            <person name="Hao Y."/>
            <person name="Huang J."/>
            <person name="Zhao X.-W."/>
            <person name="Ke S."/>
            <person name="Chen Y.-Y."/>
            <person name="Wu W.-L."/>
            <person name="Hsu J.-L."/>
            <person name="Lin Y.-F."/>
            <person name="Huang M.-D."/>
            <person name="Li C.-Y."/>
            <person name="Huang L."/>
            <person name="Wang Z.-W."/>
            <person name="Zhao X."/>
            <person name="Zhong W.-Y."/>
            <person name="Peng D.-H."/>
            <person name="Ahmad S."/>
            <person name="Lan S."/>
            <person name="Zhang J.-S."/>
            <person name="Tsai W.-C."/>
            <person name="Van De Peer Y."/>
            <person name="Liu Z.-J."/>
        </authorList>
    </citation>
    <scope>NUCLEOTIDE SEQUENCE</scope>
    <source>
        <strain evidence="4">SCP</strain>
        <tissue evidence="4">Leaves</tissue>
    </source>
</reference>